<dbReference type="EnsemblPlants" id="HORVU.MOREX.r3.7HG0715380.1">
    <property type="protein sequence ID" value="HORVU.MOREX.r3.7HG0715380.1.CDS1"/>
    <property type="gene ID" value="HORVU.MOREX.r3.7HG0715380"/>
</dbReference>
<dbReference type="Gramene" id="HORVU.MOREX.r2.7HG0593430.1">
    <property type="protein sequence ID" value="HORVU.MOREX.r2.7HG0593430.1.CDS.1"/>
    <property type="gene ID" value="HORVU.MOREX.r2.7HG0593430"/>
</dbReference>
<dbReference type="Gramene" id="HORVU.MOREX.r3.7HG0715380.1">
    <property type="protein sequence ID" value="HORVU.MOREX.r3.7HG0715380.1.CDS1"/>
    <property type="gene ID" value="HORVU.MOREX.r3.7HG0715380"/>
</dbReference>
<dbReference type="Proteomes" id="UP000011116">
    <property type="component" value="Chromosome 7H"/>
</dbReference>
<reference evidence="2" key="1">
    <citation type="journal article" date="2012" name="Nature">
        <title>A physical, genetic and functional sequence assembly of the barley genome.</title>
        <authorList>
            <consortium name="The International Barley Genome Sequencing Consortium"/>
            <person name="Mayer K.F."/>
            <person name="Waugh R."/>
            <person name="Brown J.W."/>
            <person name="Schulman A."/>
            <person name="Langridge P."/>
            <person name="Platzer M."/>
            <person name="Fincher G.B."/>
            <person name="Muehlbauer G.J."/>
            <person name="Sato K."/>
            <person name="Close T.J."/>
            <person name="Wise R.P."/>
            <person name="Stein N."/>
        </authorList>
    </citation>
    <scope>NUCLEOTIDE SEQUENCE [LARGE SCALE GENOMIC DNA]</scope>
    <source>
        <strain evidence="2">cv. Morex</strain>
    </source>
</reference>
<accession>A0A8I6YJA8</accession>
<sequence>MFIYAFQRGLPYLTYVRARTQPCMHTCVHQVEGMCSNTLIYSATSRLLLDAPLTFVHTVQVCPTPVPLTFCRQVAGLVMAARADFEAAILRASCCAAGWVNAVRIET</sequence>
<name>A0A8I6YJA8_HORVV</name>
<reference evidence="1" key="3">
    <citation type="submission" date="2022-01" db="UniProtKB">
        <authorList>
            <consortium name="EnsemblPlants"/>
        </authorList>
    </citation>
    <scope>IDENTIFICATION</scope>
    <source>
        <strain evidence="1">subsp. vulgare</strain>
    </source>
</reference>
<dbReference type="AlphaFoldDB" id="A0A8I6YJA8"/>
<evidence type="ECO:0000313" key="2">
    <source>
        <dbReference type="Proteomes" id="UP000011116"/>
    </source>
</evidence>
<protein>
    <submittedName>
        <fullName evidence="1">Uncharacterized protein</fullName>
    </submittedName>
</protein>
<proteinExistence type="predicted"/>
<keyword evidence="2" id="KW-1185">Reference proteome</keyword>
<reference evidence="1" key="2">
    <citation type="submission" date="2020-10" db="EMBL/GenBank/DDBJ databases">
        <authorList>
            <person name="Scholz U."/>
            <person name="Mascher M."/>
            <person name="Fiebig A."/>
        </authorList>
    </citation>
    <scope>NUCLEOTIDE SEQUENCE [LARGE SCALE GENOMIC DNA]</scope>
    <source>
        <strain evidence="1">cv. Morex</strain>
    </source>
</reference>
<organism evidence="1 2">
    <name type="scientific">Hordeum vulgare subsp. vulgare</name>
    <name type="common">Domesticated barley</name>
    <dbReference type="NCBI Taxonomy" id="112509"/>
    <lineage>
        <taxon>Eukaryota</taxon>
        <taxon>Viridiplantae</taxon>
        <taxon>Streptophyta</taxon>
        <taxon>Embryophyta</taxon>
        <taxon>Tracheophyta</taxon>
        <taxon>Spermatophyta</taxon>
        <taxon>Magnoliopsida</taxon>
        <taxon>Liliopsida</taxon>
        <taxon>Poales</taxon>
        <taxon>Poaceae</taxon>
        <taxon>BOP clade</taxon>
        <taxon>Pooideae</taxon>
        <taxon>Triticodae</taxon>
        <taxon>Triticeae</taxon>
        <taxon>Hordeinae</taxon>
        <taxon>Hordeum</taxon>
    </lineage>
</organism>
<evidence type="ECO:0000313" key="1">
    <source>
        <dbReference type="EnsemblPlants" id="HORVU.MOREX.r3.7HG0715380.1.CDS1"/>
    </source>
</evidence>